<gene>
    <name evidence="2" type="ordered locus">Ping_0425</name>
</gene>
<accession>A1SS20</accession>
<evidence type="ECO:0000313" key="3">
    <source>
        <dbReference type="Proteomes" id="UP000000639"/>
    </source>
</evidence>
<evidence type="ECO:0008006" key="4">
    <source>
        <dbReference type="Google" id="ProtNLM"/>
    </source>
</evidence>
<evidence type="ECO:0000256" key="1">
    <source>
        <dbReference type="SAM" id="SignalP"/>
    </source>
</evidence>
<dbReference type="OrthoDB" id="6211811at2"/>
<keyword evidence="1" id="KW-0732">Signal</keyword>
<proteinExistence type="predicted"/>
<dbReference type="eggNOG" id="ENOG5032U9V">
    <property type="taxonomic scope" value="Bacteria"/>
</dbReference>
<dbReference type="Proteomes" id="UP000000639">
    <property type="component" value="Chromosome"/>
</dbReference>
<dbReference type="KEGG" id="pin:Ping_0425"/>
<organism evidence="2 3">
    <name type="scientific">Psychromonas ingrahamii (strain DSM 17664 / CCUG 51855 / 37)</name>
    <dbReference type="NCBI Taxonomy" id="357804"/>
    <lineage>
        <taxon>Bacteria</taxon>
        <taxon>Pseudomonadati</taxon>
        <taxon>Pseudomonadota</taxon>
        <taxon>Gammaproteobacteria</taxon>
        <taxon>Alteromonadales</taxon>
        <taxon>Psychromonadaceae</taxon>
        <taxon>Psychromonas</taxon>
    </lineage>
</organism>
<feature type="signal peptide" evidence="1">
    <location>
        <begin position="1"/>
        <end position="27"/>
    </location>
</feature>
<protein>
    <recommendedName>
        <fullName evidence="4">TIGR03016 family PEP-CTERM system-associated outer membrane protein</fullName>
    </recommendedName>
</protein>
<sequence>MKINKISTQSCPSIFFFALLFQTHAAASTTDKQSSFVELGAGYIVSDNIYKSTDNKQTARSATADMALGYKKKFTTTDIALTYDAEYTKENKEELQENNYWTGNALISQQVFSKNLLLNLAHKRRRYLIDPSQANDENNQNENDFLKAGLQWSLPYSDRTTFIVGADHTETWFAGDGAKSDSNSNEALISWQYALSEKSQVQVSYSGSKKKFDDLNEEYRQQKLDTKLTRSYLLGTYSLNIGKTWVDSLSAKNNGEQYGFTINAQMRKHLFTFNASKTLTDSSREFETDQPIAFVENSFFWYTSLSLEHQYIILNDKLVSNLRFDFERSDQLTAIDEIDIKDKYGAFGGLTWSLTEYLRSDLSVSYRRTDLTSSAIKKVTEAGALGKLTWSLTENLSSSLLVSYLRTDLTSSAIKKVTEAEVSAKYNVTHSLYIQLSAAFEKQENIQKTSGYEEQHYTSRIAYKY</sequence>
<feature type="chain" id="PRO_5002637002" description="TIGR03016 family PEP-CTERM system-associated outer membrane protein" evidence="1">
    <location>
        <begin position="28"/>
        <end position="465"/>
    </location>
</feature>
<dbReference type="AlphaFoldDB" id="A1SS20"/>
<keyword evidence="3" id="KW-1185">Reference proteome</keyword>
<dbReference type="STRING" id="357804.Ping_0425"/>
<dbReference type="RefSeq" id="WP_011768844.1">
    <property type="nucleotide sequence ID" value="NC_008709.1"/>
</dbReference>
<evidence type="ECO:0000313" key="2">
    <source>
        <dbReference type="EMBL" id="ABM02285.1"/>
    </source>
</evidence>
<reference evidence="2 3" key="1">
    <citation type="submission" date="2007-01" db="EMBL/GenBank/DDBJ databases">
        <title>Complete sequence of Psychromonas ingrahamii 37.</title>
        <authorList>
            <consortium name="US DOE Joint Genome Institute"/>
            <person name="Copeland A."/>
            <person name="Lucas S."/>
            <person name="Lapidus A."/>
            <person name="Barry K."/>
            <person name="Detter J.C."/>
            <person name="Glavina del Rio T."/>
            <person name="Hammon N."/>
            <person name="Israni S."/>
            <person name="Dalin E."/>
            <person name="Tice H."/>
            <person name="Pitluck S."/>
            <person name="Thompson L.S."/>
            <person name="Brettin T."/>
            <person name="Bruce D."/>
            <person name="Han C."/>
            <person name="Tapia R."/>
            <person name="Schmutz J."/>
            <person name="Larimer F."/>
            <person name="Land M."/>
            <person name="Hauser L."/>
            <person name="Kyrpides N."/>
            <person name="Ivanova N."/>
            <person name="Staley J."/>
            <person name="Richardson P."/>
        </authorList>
    </citation>
    <scope>NUCLEOTIDE SEQUENCE [LARGE SCALE GENOMIC DNA]</scope>
    <source>
        <strain evidence="2 3">37</strain>
    </source>
</reference>
<dbReference type="EMBL" id="CP000510">
    <property type="protein sequence ID" value="ABM02285.1"/>
    <property type="molecule type" value="Genomic_DNA"/>
</dbReference>
<name>A1SS20_PSYIN</name>
<dbReference type="HOGENOM" id="CLU_637474_0_0_6"/>